<evidence type="ECO:0000256" key="3">
    <source>
        <dbReference type="ARBA" id="ARBA00023002"/>
    </source>
</evidence>
<name>A0A0H4PBI6_9BACT</name>
<organism evidence="6 7">
    <name type="scientific">Cyclobacterium amurskyense</name>
    <dbReference type="NCBI Taxonomy" id="320787"/>
    <lineage>
        <taxon>Bacteria</taxon>
        <taxon>Pseudomonadati</taxon>
        <taxon>Bacteroidota</taxon>
        <taxon>Cytophagia</taxon>
        <taxon>Cytophagales</taxon>
        <taxon>Cyclobacteriaceae</taxon>
        <taxon>Cyclobacterium</taxon>
    </lineage>
</organism>
<protein>
    <submittedName>
        <fullName evidence="6">FAD-dependent pyridine nucleotide-disulfide oxidoreductase</fullName>
    </submittedName>
</protein>
<proteinExistence type="predicted"/>
<keyword evidence="7" id="KW-1185">Reference proteome</keyword>
<dbReference type="GO" id="GO:0051539">
    <property type="term" value="F:4 iron, 4 sulfur cluster binding"/>
    <property type="evidence" value="ECO:0007669"/>
    <property type="project" value="UniProtKB-KW"/>
</dbReference>
<dbReference type="InterPro" id="IPR036188">
    <property type="entry name" value="FAD/NAD-bd_sf"/>
</dbReference>
<dbReference type="OrthoDB" id="668499at2"/>
<keyword evidence="1" id="KW-0004">4Fe-4S</keyword>
<evidence type="ECO:0000256" key="1">
    <source>
        <dbReference type="ARBA" id="ARBA00022485"/>
    </source>
</evidence>
<dbReference type="STRING" id="320787.CA2015_2178"/>
<dbReference type="PROSITE" id="PS51257">
    <property type="entry name" value="PROKAR_LIPOPROTEIN"/>
    <property type="match status" value="1"/>
</dbReference>
<keyword evidence="3" id="KW-0560">Oxidoreductase</keyword>
<accession>A0A0H4PBI6</accession>
<reference evidence="6 7" key="1">
    <citation type="submission" date="2015-07" db="EMBL/GenBank/DDBJ databases">
        <authorList>
            <person name="Kim K.M."/>
        </authorList>
    </citation>
    <scope>NUCLEOTIDE SEQUENCE [LARGE SCALE GENOMIC DNA]</scope>
    <source>
        <strain evidence="6 7">KCTC 12363</strain>
    </source>
</reference>
<evidence type="ECO:0000256" key="5">
    <source>
        <dbReference type="ARBA" id="ARBA00023014"/>
    </source>
</evidence>
<gene>
    <name evidence="6" type="ORF">CA2015_2178</name>
</gene>
<dbReference type="GO" id="GO:0016491">
    <property type="term" value="F:oxidoreductase activity"/>
    <property type="evidence" value="ECO:0007669"/>
    <property type="project" value="UniProtKB-KW"/>
</dbReference>
<dbReference type="PANTHER" id="PTHR43498">
    <property type="entry name" value="FERREDOXIN:COB-COM HETERODISULFIDE REDUCTASE SUBUNIT A"/>
    <property type="match status" value="1"/>
</dbReference>
<evidence type="ECO:0000256" key="4">
    <source>
        <dbReference type="ARBA" id="ARBA00023004"/>
    </source>
</evidence>
<keyword evidence="5" id="KW-0411">Iron-sulfur</keyword>
<keyword evidence="4" id="KW-0408">Iron</keyword>
<dbReference type="AlphaFoldDB" id="A0A0H4PBI6"/>
<dbReference type="EMBL" id="CP012040">
    <property type="protein sequence ID" value="AKP51599.1"/>
    <property type="molecule type" value="Genomic_DNA"/>
</dbReference>
<dbReference type="RefSeq" id="WP_048641916.1">
    <property type="nucleotide sequence ID" value="NZ_CP012040.1"/>
</dbReference>
<keyword evidence="2" id="KW-0479">Metal-binding</keyword>
<dbReference type="Pfam" id="PF12831">
    <property type="entry name" value="FAD_oxidored"/>
    <property type="match status" value="1"/>
</dbReference>
<dbReference type="GO" id="GO:0046872">
    <property type="term" value="F:metal ion binding"/>
    <property type="evidence" value="ECO:0007669"/>
    <property type="project" value="UniProtKB-KW"/>
</dbReference>
<dbReference type="KEGG" id="camu:CA2015_2178"/>
<dbReference type="PANTHER" id="PTHR43498:SF1">
    <property type="entry name" value="COB--COM HETERODISULFIDE REDUCTASE IRON-SULFUR SUBUNIT A"/>
    <property type="match status" value="1"/>
</dbReference>
<dbReference type="SUPFAM" id="SSF51905">
    <property type="entry name" value="FAD/NAD(P)-binding domain"/>
    <property type="match status" value="1"/>
</dbReference>
<dbReference type="Gene3D" id="3.50.50.60">
    <property type="entry name" value="FAD/NAD(P)-binding domain"/>
    <property type="match status" value="1"/>
</dbReference>
<dbReference type="PRINTS" id="PR00411">
    <property type="entry name" value="PNDRDTASEI"/>
</dbReference>
<evidence type="ECO:0000256" key="2">
    <source>
        <dbReference type="ARBA" id="ARBA00022723"/>
    </source>
</evidence>
<evidence type="ECO:0000313" key="6">
    <source>
        <dbReference type="EMBL" id="AKP51599.1"/>
    </source>
</evidence>
<dbReference type="InterPro" id="IPR039650">
    <property type="entry name" value="HdrA-like"/>
</dbReference>
<evidence type="ECO:0000313" key="7">
    <source>
        <dbReference type="Proteomes" id="UP000036520"/>
    </source>
</evidence>
<sequence>MKFFNLLFLSILGITLYACEDKVQQSHITTDICVLGGSEAGFTAAIQASRLGKKVVLIEPTGHPGGMVVEGLGKDMRFGNARVIGGIAREFYEKVEAHYGLKAEFENPKWYSKYEPSIAEAVIEQMLEEEKNITIIRNTRIKEQNGVEKKGNRIEKVILENGSEIKAKVFVDASIEGHLLHFAGITTESIREGNEKYGENLNGVQEVNTFKQFTVDVDPYIIEGDSTSGLIPTIQAGELGNHGDPSHYIQGFCFRMCLTKDEQNKLPINKPEDYVSERYEIYRRHLKEGGQLFKPEANRHNGKTDIGSWHDLSANLYGENWEYPQGDYEKQDSIIQYHRSFTLGLLWFLQNDESVDSLTRANWEGWGLPKDEFTDNGNWPRRLYIRSGRRMVSEYVITEHNVDIKVKDTVSDPIAIAWWPPDVHHARRIVKDGKAYNEGFTHVENDGTWKPFKISFQATVPKKDECSNVLTPTCLSSSYVGYGSIRIVPTFMIMGQSVGAAATIAVNENLDVQDIPFPELEKVLLSQNQLLALPDDWLEIITKNN</sequence>
<dbReference type="Proteomes" id="UP000036520">
    <property type="component" value="Chromosome"/>
</dbReference>